<sequence>MCCFSTLPSEKAFPHWEHTYGRSPVCTRMWTVTLCAIVKPLPHTVHLNGRSPVWVSLWVRIAPIWEKPFPQSGQTWGFSPVWTLQWCPQSYLRPRFGQWCLNLSSEVGKLFPHLIQRYAAFLHFRSLWPASRVAVRKALPHSEQLYGCSPL</sequence>
<dbReference type="GeneTree" id="ENSGT01130000280922"/>
<evidence type="ECO:0000313" key="1">
    <source>
        <dbReference type="Ensembl" id="ENSSMAP00000054871.1"/>
    </source>
</evidence>
<proteinExistence type="predicted"/>
<evidence type="ECO:0000313" key="2">
    <source>
        <dbReference type="Proteomes" id="UP000694558"/>
    </source>
</evidence>
<protein>
    <submittedName>
        <fullName evidence="1">Uncharacterized protein</fullName>
    </submittedName>
</protein>
<dbReference type="Ensembl" id="ENSSMAT00000048548.1">
    <property type="protein sequence ID" value="ENSSMAP00000054871.1"/>
    <property type="gene ID" value="ENSSMAG00000025581.1"/>
</dbReference>
<dbReference type="AlphaFoldDB" id="A0A8D3D5R2"/>
<name>A0A8D3D5R2_SCOMX</name>
<organism evidence="1 2">
    <name type="scientific">Scophthalmus maximus</name>
    <name type="common">Turbot</name>
    <name type="synonym">Psetta maxima</name>
    <dbReference type="NCBI Taxonomy" id="52904"/>
    <lineage>
        <taxon>Eukaryota</taxon>
        <taxon>Metazoa</taxon>
        <taxon>Chordata</taxon>
        <taxon>Craniata</taxon>
        <taxon>Vertebrata</taxon>
        <taxon>Euteleostomi</taxon>
        <taxon>Actinopterygii</taxon>
        <taxon>Neopterygii</taxon>
        <taxon>Teleostei</taxon>
        <taxon>Neoteleostei</taxon>
        <taxon>Acanthomorphata</taxon>
        <taxon>Carangaria</taxon>
        <taxon>Pleuronectiformes</taxon>
        <taxon>Pleuronectoidei</taxon>
        <taxon>Scophthalmidae</taxon>
        <taxon>Scophthalmus</taxon>
    </lineage>
</organism>
<reference evidence="1" key="2">
    <citation type="submission" date="2025-08" db="UniProtKB">
        <authorList>
            <consortium name="Ensembl"/>
        </authorList>
    </citation>
    <scope>IDENTIFICATION</scope>
</reference>
<reference evidence="1" key="1">
    <citation type="submission" date="2023-05" db="EMBL/GenBank/DDBJ databases">
        <title>High-quality long-read genome of Scophthalmus maximus.</title>
        <authorList>
            <person name="Lien S."/>
            <person name="Martinez P."/>
        </authorList>
    </citation>
    <scope>NUCLEOTIDE SEQUENCE [LARGE SCALE GENOMIC DNA]</scope>
</reference>
<accession>A0A8D3D5R2</accession>
<dbReference type="Proteomes" id="UP000694558">
    <property type="component" value="Chromosome 7"/>
</dbReference>